<feature type="region of interest" description="Disordered" evidence="1">
    <location>
        <begin position="374"/>
        <end position="415"/>
    </location>
</feature>
<feature type="region of interest" description="Disordered" evidence="1">
    <location>
        <begin position="539"/>
        <end position="611"/>
    </location>
</feature>
<feature type="region of interest" description="Disordered" evidence="1">
    <location>
        <begin position="286"/>
        <end position="347"/>
    </location>
</feature>
<dbReference type="AlphaFoldDB" id="A0A835Y284"/>
<sequence>MPPPAAHTFLHTPLRRGPRRRGASASLPLTFALALTLPALVSLAAAAAAAAPDETGAAALAAAVASAAAGLGHSTSWRLASTEAAQHDTDPATDASAFAVAAGDGGDAEPFPALRRLQQFLLDNGGGGGGGGTQAVDDGSGDGGGGLGSVTALASRNPLYANMLQQEAGQYLLQQSGPDNSLGIDVPLDPSGRPAAAVAAAASGRQGAGGGTTRASGTNVGAPASVGTGYGPGSGSGGAGNPAASAPAPAAGGGGGSPDASANVALLALIESNSLTASLLSPAGRAALQQQSTGTGAGPAGPAGPGQQRPGSGGQPASGGAQAVGTQQPGQGLGQAQGQGQGRGQLLPGIVAGAAGSSRNGTWLSRLEGLWHQGWQQGTPSPATGGSEVGAGAGGGGGGAPAKGGAGSAASAAGQALTPGDGEALLAGVKGVGLQLDPASLQNLTSRDVLYGLYNLYNSAGGSTGSGTAGGVSGGGGGPSAGGGRSVGIGGGGGSGSSGGGSSGGGGGSSGLLEAFRSAMAANSGNGDATADDDYTSDLYGSTALGQPQSSYGESGSGGSSAAGGAATQPSTRNPLLGRLGGGQLGASGRGSTAVGGGSARSASGGGGGGGAANGGGSGAGGGGTGFGNLTRANELFPFCQPPSLLCADRDILSAQGLPLPHPGSSSSLVTFLGVSTDQVVYTPTVLQYAGIGAISQNGLTATTRSDFFDGTSTSALTATDGLRFSTNLLFNSLNGVASSALQLLGAVIDEGPRGRLLPKSVALTAGSNTNRAIFDRVSYKPNWVLTGTGPGFAVTAVNFGPYGNFLIPGGLASTFSPGVPDAGGGGGGDR</sequence>
<evidence type="ECO:0000313" key="4">
    <source>
        <dbReference type="Proteomes" id="UP000612055"/>
    </source>
</evidence>
<dbReference type="EMBL" id="JAEHOE010000026">
    <property type="protein sequence ID" value="KAG2495197.1"/>
    <property type="molecule type" value="Genomic_DNA"/>
</dbReference>
<organism evidence="3 4">
    <name type="scientific">Edaphochlamys debaryana</name>
    <dbReference type="NCBI Taxonomy" id="47281"/>
    <lineage>
        <taxon>Eukaryota</taxon>
        <taxon>Viridiplantae</taxon>
        <taxon>Chlorophyta</taxon>
        <taxon>core chlorophytes</taxon>
        <taxon>Chlorophyceae</taxon>
        <taxon>CS clade</taxon>
        <taxon>Chlamydomonadales</taxon>
        <taxon>Chlamydomonadales incertae sedis</taxon>
        <taxon>Edaphochlamys</taxon>
    </lineage>
</organism>
<feature type="compositionally biased region" description="Gly residues" evidence="1">
    <location>
        <begin position="331"/>
        <end position="343"/>
    </location>
</feature>
<keyword evidence="2" id="KW-0732">Signal</keyword>
<evidence type="ECO:0000313" key="3">
    <source>
        <dbReference type="EMBL" id="KAG2495197.1"/>
    </source>
</evidence>
<dbReference type="Proteomes" id="UP000612055">
    <property type="component" value="Unassembled WGS sequence"/>
</dbReference>
<feature type="compositionally biased region" description="Low complexity" evidence="1">
    <location>
        <begin position="241"/>
        <end position="250"/>
    </location>
</feature>
<evidence type="ECO:0000256" key="1">
    <source>
        <dbReference type="SAM" id="MobiDB-lite"/>
    </source>
</evidence>
<reference evidence="3" key="1">
    <citation type="journal article" date="2020" name="bioRxiv">
        <title>Comparative genomics of Chlamydomonas.</title>
        <authorList>
            <person name="Craig R.J."/>
            <person name="Hasan A.R."/>
            <person name="Ness R.W."/>
            <person name="Keightley P.D."/>
        </authorList>
    </citation>
    <scope>NUCLEOTIDE SEQUENCE</scope>
    <source>
        <strain evidence="3">CCAP 11/70</strain>
    </source>
</reference>
<proteinExistence type="predicted"/>
<feature type="chain" id="PRO_5032678157" evidence="2">
    <location>
        <begin position="47"/>
        <end position="831"/>
    </location>
</feature>
<feature type="compositionally biased region" description="Gly residues" evidence="1">
    <location>
        <begin position="295"/>
        <end position="304"/>
    </location>
</feature>
<feature type="compositionally biased region" description="Low complexity" evidence="1">
    <location>
        <begin position="195"/>
        <end position="205"/>
    </location>
</feature>
<gene>
    <name evidence="3" type="ORF">HYH03_006803</name>
</gene>
<accession>A0A835Y284</accession>
<feature type="region of interest" description="Disordered" evidence="1">
    <location>
        <begin position="1"/>
        <end position="21"/>
    </location>
</feature>
<feature type="compositionally biased region" description="Low complexity" evidence="1">
    <location>
        <begin position="318"/>
        <end position="330"/>
    </location>
</feature>
<evidence type="ECO:0000256" key="2">
    <source>
        <dbReference type="SAM" id="SignalP"/>
    </source>
</evidence>
<name>A0A835Y284_9CHLO</name>
<feature type="region of interest" description="Disordered" evidence="1">
    <location>
        <begin position="195"/>
        <end position="220"/>
    </location>
</feature>
<comment type="caution">
    <text evidence="3">The sequence shown here is derived from an EMBL/GenBank/DDBJ whole genome shotgun (WGS) entry which is preliminary data.</text>
</comment>
<feature type="compositionally biased region" description="Gly residues" evidence="1">
    <location>
        <begin position="579"/>
        <end position="611"/>
    </location>
</feature>
<feature type="region of interest" description="Disordered" evidence="1">
    <location>
        <begin position="471"/>
        <end position="510"/>
    </location>
</feature>
<protein>
    <submittedName>
        <fullName evidence="3">Uncharacterized protein</fullName>
    </submittedName>
</protein>
<feature type="compositionally biased region" description="Gly residues" evidence="1">
    <location>
        <begin position="387"/>
        <end position="407"/>
    </location>
</feature>
<feature type="region of interest" description="Disordered" evidence="1">
    <location>
        <begin position="233"/>
        <end position="258"/>
    </location>
</feature>
<feature type="region of interest" description="Disordered" evidence="1">
    <location>
        <begin position="125"/>
        <end position="149"/>
    </location>
</feature>
<keyword evidence="4" id="KW-1185">Reference proteome</keyword>
<dbReference type="OrthoDB" id="550207at2759"/>
<feature type="signal peptide" evidence="2">
    <location>
        <begin position="1"/>
        <end position="46"/>
    </location>
</feature>